<proteinExistence type="predicted"/>
<dbReference type="EMBL" id="QNRK01000058">
    <property type="protein sequence ID" value="RBP01176.1"/>
    <property type="molecule type" value="Genomic_DNA"/>
</dbReference>
<organism evidence="1 2">
    <name type="scientific">Roseiarcus fermentans</name>
    <dbReference type="NCBI Taxonomy" id="1473586"/>
    <lineage>
        <taxon>Bacteria</taxon>
        <taxon>Pseudomonadati</taxon>
        <taxon>Pseudomonadota</taxon>
        <taxon>Alphaproteobacteria</taxon>
        <taxon>Hyphomicrobiales</taxon>
        <taxon>Roseiarcaceae</taxon>
        <taxon>Roseiarcus</taxon>
    </lineage>
</organism>
<name>A0A366EGP7_9HYPH</name>
<sequence>MEGGALMPEYRVEWCVDVEANDRQEAARLALAIQQSGDSIAERRLQCLGRG</sequence>
<accession>A0A366EGP7</accession>
<comment type="caution">
    <text evidence="1">The sequence shown here is derived from an EMBL/GenBank/DDBJ whole genome shotgun (WGS) entry which is preliminary data.</text>
</comment>
<evidence type="ECO:0000313" key="1">
    <source>
        <dbReference type="EMBL" id="RBP01176.1"/>
    </source>
</evidence>
<protein>
    <submittedName>
        <fullName evidence="1">Uncharacterized protein</fullName>
    </submittedName>
</protein>
<evidence type="ECO:0000313" key="2">
    <source>
        <dbReference type="Proteomes" id="UP000253529"/>
    </source>
</evidence>
<dbReference type="AlphaFoldDB" id="A0A366EGP7"/>
<reference evidence="1 2" key="1">
    <citation type="submission" date="2018-06" db="EMBL/GenBank/DDBJ databases">
        <title>Genomic Encyclopedia of Type Strains, Phase IV (KMG-IV): sequencing the most valuable type-strain genomes for metagenomic binning, comparative biology and taxonomic classification.</title>
        <authorList>
            <person name="Goeker M."/>
        </authorList>
    </citation>
    <scope>NUCLEOTIDE SEQUENCE [LARGE SCALE GENOMIC DNA]</scope>
    <source>
        <strain evidence="1 2">DSM 24875</strain>
    </source>
</reference>
<gene>
    <name evidence="1" type="ORF">DFR50_1586</name>
</gene>
<dbReference type="Proteomes" id="UP000253529">
    <property type="component" value="Unassembled WGS sequence"/>
</dbReference>
<keyword evidence="2" id="KW-1185">Reference proteome</keyword>